<name>A0AAE1YX00_9LAMI</name>
<dbReference type="SUPFAM" id="SSF53098">
    <property type="entry name" value="Ribonuclease H-like"/>
    <property type="match status" value="1"/>
</dbReference>
<accession>A0AAE1YX00</accession>
<dbReference type="Pfam" id="PF13456">
    <property type="entry name" value="RVT_3"/>
    <property type="match status" value="1"/>
</dbReference>
<dbReference type="InterPro" id="IPR012337">
    <property type="entry name" value="RNaseH-like_sf"/>
</dbReference>
<comment type="caution">
    <text evidence="2">The sequence shown here is derived from an EMBL/GenBank/DDBJ whole genome shotgun (WGS) entry which is preliminary data.</text>
</comment>
<evidence type="ECO:0000313" key="2">
    <source>
        <dbReference type="EMBL" id="KAK4438160.1"/>
    </source>
</evidence>
<sequence>MGTPGRRGLVRDVFLEEIAQLILSIPLGRTCQDLRIWHFAKNGLFSVRSSYNLARELEEQDRDTCSFAQPARSWDFIWNSRAPHRAISGLPWQCMSVFEESSKEWMRTVHVKTRHMLMQKPGNIFHVFSSAHMEDKGVGGRREPDRWERPPQGWIKVNFDAVVHQHLNGVGVGAISRDWEECCVCWNAVFFLDVKSATQAEALAARVAAELTNTLGSTDLILEGDCLEVINQLRKGNPEPTLIKPIVQDKLATLQGANKILFAHVK</sequence>
<dbReference type="PANTHER" id="PTHR47723:SF21">
    <property type="entry name" value="POLYNUCLEOTIDYL TRANSFERASE, RIBONUCLEASE H-LIKE SUPERFAMILY PROTEIN"/>
    <property type="match status" value="1"/>
</dbReference>
<protein>
    <recommendedName>
        <fullName evidence="1">RNase H type-1 domain-containing protein</fullName>
    </recommendedName>
</protein>
<dbReference type="InterPro" id="IPR036397">
    <property type="entry name" value="RNaseH_sf"/>
</dbReference>
<gene>
    <name evidence="2" type="ORF">Salat_0150200</name>
</gene>
<evidence type="ECO:0000313" key="3">
    <source>
        <dbReference type="Proteomes" id="UP001293254"/>
    </source>
</evidence>
<dbReference type="InterPro" id="IPR053151">
    <property type="entry name" value="RNase_H-like"/>
</dbReference>
<dbReference type="PANTHER" id="PTHR47723">
    <property type="entry name" value="OS05G0353850 PROTEIN"/>
    <property type="match status" value="1"/>
</dbReference>
<dbReference type="Gene3D" id="3.30.420.10">
    <property type="entry name" value="Ribonuclease H-like superfamily/Ribonuclease H"/>
    <property type="match status" value="1"/>
</dbReference>
<dbReference type="GO" id="GO:0004523">
    <property type="term" value="F:RNA-DNA hybrid ribonuclease activity"/>
    <property type="evidence" value="ECO:0007669"/>
    <property type="project" value="InterPro"/>
</dbReference>
<evidence type="ECO:0000259" key="1">
    <source>
        <dbReference type="Pfam" id="PF13456"/>
    </source>
</evidence>
<keyword evidence="3" id="KW-1185">Reference proteome</keyword>
<organism evidence="2 3">
    <name type="scientific">Sesamum alatum</name>
    <dbReference type="NCBI Taxonomy" id="300844"/>
    <lineage>
        <taxon>Eukaryota</taxon>
        <taxon>Viridiplantae</taxon>
        <taxon>Streptophyta</taxon>
        <taxon>Embryophyta</taxon>
        <taxon>Tracheophyta</taxon>
        <taxon>Spermatophyta</taxon>
        <taxon>Magnoliopsida</taxon>
        <taxon>eudicotyledons</taxon>
        <taxon>Gunneridae</taxon>
        <taxon>Pentapetalae</taxon>
        <taxon>asterids</taxon>
        <taxon>lamiids</taxon>
        <taxon>Lamiales</taxon>
        <taxon>Pedaliaceae</taxon>
        <taxon>Sesamum</taxon>
    </lineage>
</organism>
<reference evidence="2" key="1">
    <citation type="submission" date="2020-06" db="EMBL/GenBank/DDBJ databases">
        <authorList>
            <person name="Li T."/>
            <person name="Hu X."/>
            <person name="Zhang T."/>
            <person name="Song X."/>
            <person name="Zhang H."/>
            <person name="Dai N."/>
            <person name="Sheng W."/>
            <person name="Hou X."/>
            <person name="Wei L."/>
        </authorList>
    </citation>
    <scope>NUCLEOTIDE SEQUENCE</scope>
    <source>
        <strain evidence="2">3651</strain>
        <tissue evidence="2">Leaf</tissue>
    </source>
</reference>
<proteinExistence type="predicted"/>
<feature type="domain" description="RNase H type-1" evidence="1">
    <location>
        <begin position="158"/>
        <end position="265"/>
    </location>
</feature>
<dbReference type="AlphaFoldDB" id="A0AAE1YX00"/>
<reference evidence="2" key="2">
    <citation type="journal article" date="2024" name="Plant">
        <title>Genomic evolution and insights into agronomic trait innovations of Sesamum species.</title>
        <authorList>
            <person name="Miao H."/>
            <person name="Wang L."/>
            <person name="Qu L."/>
            <person name="Liu H."/>
            <person name="Sun Y."/>
            <person name="Le M."/>
            <person name="Wang Q."/>
            <person name="Wei S."/>
            <person name="Zheng Y."/>
            <person name="Lin W."/>
            <person name="Duan Y."/>
            <person name="Cao H."/>
            <person name="Xiong S."/>
            <person name="Wang X."/>
            <person name="Wei L."/>
            <person name="Li C."/>
            <person name="Ma Q."/>
            <person name="Ju M."/>
            <person name="Zhao R."/>
            <person name="Li G."/>
            <person name="Mu C."/>
            <person name="Tian Q."/>
            <person name="Mei H."/>
            <person name="Zhang T."/>
            <person name="Gao T."/>
            <person name="Zhang H."/>
        </authorList>
    </citation>
    <scope>NUCLEOTIDE SEQUENCE</scope>
    <source>
        <strain evidence="2">3651</strain>
    </source>
</reference>
<dbReference type="GO" id="GO:0003676">
    <property type="term" value="F:nucleic acid binding"/>
    <property type="evidence" value="ECO:0007669"/>
    <property type="project" value="InterPro"/>
</dbReference>
<dbReference type="InterPro" id="IPR002156">
    <property type="entry name" value="RNaseH_domain"/>
</dbReference>
<dbReference type="EMBL" id="JACGWO010000001">
    <property type="protein sequence ID" value="KAK4438160.1"/>
    <property type="molecule type" value="Genomic_DNA"/>
</dbReference>
<dbReference type="Proteomes" id="UP001293254">
    <property type="component" value="Unassembled WGS sequence"/>
</dbReference>